<feature type="transmembrane region" description="Helical" evidence="7">
    <location>
        <begin position="170"/>
        <end position="192"/>
    </location>
</feature>
<dbReference type="AlphaFoldDB" id="A0A650CQE1"/>
<name>A0A650CQE1_9CREN</name>
<dbReference type="Proteomes" id="UP000423396">
    <property type="component" value="Chromosome"/>
</dbReference>
<dbReference type="PANTHER" id="PTHR30269">
    <property type="entry name" value="TRANSMEMBRANE PROTEIN YFCA"/>
    <property type="match status" value="1"/>
</dbReference>
<feature type="transmembrane region" description="Helical" evidence="7">
    <location>
        <begin position="233"/>
        <end position="253"/>
    </location>
</feature>
<feature type="transmembrane region" description="Helical" evidence="7">
    <location>
        <begin position="103"/>
        <end position="124"/>
    </location>
</feature>
<evidence type="ECO:0000256" key="4">
    <source>
        <dbReference type="ARBA" id="ARBA00022692"/>
    </source>
</evidence>
<gene>
    <name evidence="8" type="ORF">D1868_08735</name>
</gene>
<keyword evidence="5 7" id="KW-1133">Transmembrane helix</keyword>
<organism evidence="8 9">
    <name type="scientific">Stygiolobus azoricus</name>
    <dbReference type="NCBI Taxonomy" id="41675"/>
    <lineage>
        <taxon>Archaea</taxon>
        <taxon>Thermoproteota</taxon>
        <taxon>Thermoprotei</taxon>
        <taxon>Sulfolobales</taxon>
        <taxon>Sulfolobaceae</taxon>
        <taxon>Stygiolobus</taxon>
    </lineage>
</organism>
<keyword evidence="3 7" id="KW-1003">Cell membrane</keyword>
<dbReference type="RefSeq" id="WP_156007487.1">
    <property type="nucleotide sequence ID" value="NZ_CP045483.1"/>
</dbReference>
<sequence length="285" mass="30115">MLVELFLFLLFLSAIVAGLLGSLTGLGGGVVLTPILVLFLGVPVPYAVGTSLISTISTSASSGSRYLNAGIANMRIAISLEIATTAGAITGSFLEFLVEKYKLFAILDIIFGIVLIFSTIPNFMRMSSEIPAYISPDGLSKLMKLEGDYYDEALRQKIRYHGVRYPVGLAGMYIAGLVSGLLGIGSGALKVLAMDLGMNLPFKVSTATSSFMIGVTAATSSGVYWALGLIDPIIIAATVPGVFLGASLGSRYLNRFLSRRLRQIFTLVLVALGIQLILKGLGIFG</sequence>
<evidence type="ECO:0000256" key="6">
    <source>
        <dbReference type="ARBA" id="ARBA00023136"/>
    </source>
</evidence>
<keyword evidence="2" id="KW-0813">Transport</keyword>
<dbReference type="KEGG" id="sazo:D1868_08735"/>
<evidence type="ECO:0000256" key="3">
    <source>
        <dbReference type="ARBA" id="ARBA00022475"/>
    </source>
</evidence>
<reference evidence="8 9" key="1">
    <citation type="submission" date="2019-10" db="EMBL/GenBank/DDBJ databases">
        <title>Genome Sequences from Six Type Strain Members of the Archaeal Family Sulfolobaceae: Acidianus ambivalens, Acidianus infernus, Metallosphaera prunae, Stygiolobus azoricus, Sulfolobus metallicus, and Sulfurisphaera ohwakuensis.</title>
        <authorList>
            <person name="Counts J.A."/>
            <person name="Kelly R.M."/>
        </authorList>
    </citation>
    <scope>NUCLEOTIDE SEQUENCE [LARGE SCALE GENOMIC DNA]</scope>
    <source>
        <strain evidence="8 9">FC6</strain>
    </source>
</reference>
<comment type="subcellular location">
    <subcellularLocation>
        <location evidence="1 7">Cell membrane</location>
        <topology evidence="1 7">Multi-pass membrane protein</topology>
    </subcellularLocation>
</comment>
<evidence type="ECO:0000313" key="9">
    <source>
        <dbReference type="Proteomes" id="UP000423396"/>
    </source>
</evidence>
<evidence type="ECO:0000256" key="5">
    <source>
        <dbReference type="ARBA" id="ARBA00022989"/>
    </source>
</evidence>
<dbReference type="PANTHER" id="PTHR30269:SF37">
    <property type="entry name" value="MEMBRANE TRANSPORTER PROTEIN"/>
    <property type="match status" value="1"/>
</dbReference>
<comment type="similarity">
    <text evidence="7">Belongs to the 4-toluene sulfonate uptake permease (TSUP) (TC 2.A.102) family.</text>
</comment>
<dbReference type="OrthoDB" id="43900at2157"/>
<dbReference type="GO" id="GO:0005886">
    <property type="term" value="C:plasma membrane"/>
    <property type="evidence" value="ECO:0007669"/>
    <property type="project" value="UniProtKB-SubCell"/>
</dbReference>
<feature type="transmembrane region" description="Helical" evidence="7">
    <location>
        <begin position="31"/>
        <end position="56"/>
    </location>
</feature>
<evidence type="ECO:0000313" key="8">
    <source>
        <dbReference type="EMBL" id="QGR20064.1"/>
    </source>
</evidence>
<dbReference type="GeneID" id="42799151"/>
<evidence type="ECO:0000256" key="7">
    <source>
        <dbReference type="RuleBase" id="RU363041"/>
    </source>
</evidence>
<feature type="transmembrane region" description="Helical" evidence="7">
    <location>
        <begin position="265"/>
        <end position="284"/>
    </location>
</feature>
<dbReference type="InterPro" id="IPR052017">
    <property type="entry name" value="TSUP"/>
</dbReference>
<keyword evidence="4 7" id="KW-0812">Transmembrane</keyword>
<proteinExistence type="inferred from homology"/>
<dbReference type="Pfam" id="PF01925">
    <property type="entry name" value="TauE"/>
    <property type="match status" value="1"/>
</dbReference>
<dbReference type="EMBL" id="CP045483">
    <property type="protein sequence ID" value="QGR20064.1"/>
    <property type="molecule type" value="Genomic_DNA"/>
</dbReference>
<keyword evidence="9" id="KW-1185">Reference proteome</keyword>
<evidence type="ECO:0000256" key="1">
    <source>
        <dbReference type="ARBA" id="ARBA00004651"/>
    </source>
</evidence>
<keyword evidence="6 7" id="KW-0472">Membrane</keyword>
<accession>A0A650CQE1</accession>
<dbReference type="InterPro" id="IPR002781">
    <property type="entry name" value="TM_pro_TauE-like"/>
</dbReference>
<protein>
    <recommendedName>
        <fullName evidence="7">Probable membrane transporter protein</fullName>
    </recommendedName>
</protein>
<evidence type="ECO:0000256" key="2">
    <source>
        <dbReference type="ARBA" id="ARBA00022448"/>
    </source>
</evidence>